<dbReference type="PROSITE" id="PS50868">
    <property type="entry name" value="POST_SET"/>
    <property type="match status" value="1"/>
</dbReference>
<dbReference type="CDD" id="cd04301">
    <property type="entry name" value="NAT_SF"/>
    <property type="match status" value="1"/>
</dbReference>
<dbReference type="SUPFAM" id="SSF55729">
    <property type="entry name" value="Acyl-CoA N-acyltransferases (Nat)"/>
    <property type="match status" value="1"/>
</dbReference>
<dbReference type="Pfam" id="PF00856">
    <property type="entry name" value="SET"/>
    <property type="match status" value="1"/>
</dbReference>
<evidence type="ECO:0000256" key="2">
    <source>
        <dbReference type="ARBA" id="ARBA00022691"/>
    </source>
</evidence>
<evidence type="ECO:0000313" key="7">
    <source>
        <dbReference type="EMBL" id="MCS7484520.1"/>
    </source>
</evidence>
<dbReference type="PROSITE" id="PS51186">
    <property type="entry name" value="GNAT"/>
    <property type="match status" value="1"/>
</dbReference>
<dbReference type="EMBL" id="JANYMP010000048">
    <property type="protein sequence ID" value="MCS7484520.1"/>
    <property type="molecule type" value="Genomic_DNA"/>
</dbReference>
<dbReference type="PANTHER" id="PTHR43877:SF2">
    <property type="entry name" value="AMINOALKYLPHOSPHONATE N-ACETYLTRANSFERASE-RELATED"/>
    <property type="match status" value="1"/>
</dbReference>
<comment type="caution">
    <text evidence="7">The sequence shown here is derived from an EMBL/GenBank/DDBJ whole genome shotgun (WGS) entry which is preliminary data.</text>
</comment>
<dbReference type="SUPFAM" id="SSF82199">
    <property type="entry name" value="SET domain"/>
    <property type="match status" value="1"/>
</dbReference>
<proteinExistence type="predicted"/>
<dbReference type="GO" id="GO:0016747">
    <property type="term" value="F:acyltransferase activity, transferring groups other than amino-acyl groups"/>
    <property type="evidence" value="ECO:0007669"/>
    <property type="project" value="InterPro"/>
</dbReference>
<feature type="domain" description="SET" evidence="4">
    <location>
        <begin position="154"/>
        <end position="255"/>
    </location>
</feature>
<evidence type="ECO:0000256" key="1">
    <source>
        <dbReference type="ARBA" id="ARBA00022679"/>
    </source>
</evidence>
<dbReference type="SMART" id="SM00317">
    <property type="entry name" value="SET"/>
    <property type="match status" value="1"/>
</dbReference>
<dbReference type="EC" id="2.3.1.-" evidence="7"/>
<dbReference type="InterPro" id="IPR000182">
    <property type="entry name" value="GNAT_dom"/>
</dbReference>
<dbReference type="InterPro" id="IPR003616">
    <property type="entry name" value="Post-SET_dom"/>
</dbReference>
<dbReference type="PROSITE" id="PS50280">
    <property type="entry name" value="SET"/>
    <property type="match status" value="1"/>
</dbReference>
<dbReference type="Pfam" id="PF00583">
    <property type="entry name" value="Acetyltransf_1"/>
    <property type="match status" value="1"/>
</dbReference>
<evidence type="ECO:0000259" key="5">
    <source>
        <dbReference type="PROSITE" id="PS50868"/>
    </source>
</evidence>
<protein>
    <submittedName>
        <fullName evidence="7">GNAT family N-acetyltransferase</fullName>
        <ecNumber evidence="7">2.3.1.-</ecNumber>
    </submittedName>
</protein>
<dbReference type="InterPro" id="IPR046341">
    <property type="entry name" value="SET_dom_sf"/>
</dbReference>
<feature type="domain" description="Post-SET" evidence="5">
    <location>
        <begin position="263"/>
        <end position="279"/>
    </location>
</feature>
<evidence type="ECO:0000313" key="8">
    <source>
        <dbReference type="Proteomes" id="UP001141259"/>
    </source>
</evidence>
<feature type="domain" description="N-acetyltransferase" evidence="6">
    <location>
        <begin position="2"/>
        <end position="157"/>
    </location>
</feature>
<dbReference type="InterPro" id="IPR016181">
    <property type="entry name" value="Acyl_CoA_acyltransferase"/>
</dbReference>
<keyword evidence="3 7" id="KW-0012">Acyltransferase</keyword>
<gene>
    <name evidence="7" type="ORF">NZH93_47490</name>
</gene>
<evidence type="ECO:0000259" key="4">
    <source>
        <dbReference type="PROSITE" id="PS50280"/>
    </source>
</evidence>
<dbReference type="RefSeq" id="WP_259629968.1">
    <property type="nucleotide sequence ID" value="NZ_JANYMP010000048.1"/>
</dbReference>
<dbReference type="Proteomes" id="UP001141259">
    <property type="component" value="Unassembled WGS sequence"/>
</dbReference>
<dbReference type="Gene3D" id="3.40.630.30">
    <property type="match status" value="1"/>
</dbReference>
<sequence>MVVLRELEVDDWADWRELRLAALRDAPEAFGAKLAEWQGAGDTERRWRDRLDGVHNVLAYLDGEPAGMVSGMPNGHGVELISMWVAPFARGRGVGDALVDAVVDRADGTVSLAVKESNHAAAALYRRHGFVDDGPSGDGERRLVRHPTGSWLTPKAEVRDSPIEGLGLFATEPIAAGEVVLRLGGRLIDDTDLAALTPPYSSLTVGVACHLLLDPAHPVRYGNHSCDPTLWHVDATTVVARTRVRVGTELTLDYATHTGVESWRMPCRCGSSACRGSVSGADWRLPDLRHAYGDHWSPPLLDRIRS</sequence>
<name>A0A9X2VXI7_9PSEU</name>
<keyword evidence="1 7" id="KW-0808">Transferase</keyword>
<accession>A0A9X2VXI7</accession>
<evidence type="ECO:0000259" key="6">
    <source>
        <dbReference type="PROSITE" id="PS51186"/>
    </source>
</evidence>
<dbReference type="PANTHER" id="PTHR43877">
    <property type="entry name" value="AMINOALKYLPHOSPHONATE N-ACETYLTRANSFERASE-RELATED-RELATED"/>
    <property type="match status" value="1"/>
</dbReference>
<keyword evidence="2" id="KW-0949">S-adenosyl-L-methionine</keyword>
<reference evidence="7" key="1">
    <citation type="submission" date="2022-08" db="EMBL/GenBank/DDBJ databases">
        <authorList>
            <person name="Tistechok S."/>
            <person name="Samborskyy M."/>
            <person name="Roman I."/>
        </authorList>
    </citation>
    <scope>NUCLEOTIDE SEQUENCE</scope>
    <source>
        <strain evidence="7">DSM 103496</strain>
    </source>
</reference>
<organism evidence="7 8">
    <name type="scientific">Umezawaea endophytica</name>
    <dbReference type="NCBI Taxonomy" id="1654476"/>
    <lineage>
        <taxon>Bacteria</taxon>
        <taxon>Bacillati</taxon>
        <taxon>Actinomycetota</taxon>
        <taxon>Actinomycetes</taxon>
        <taxon>Pseudonocardiales</taxon>
        <taxon>Pseudonocardiaceae</taxon>
        <taxon>Umezawaea</taxon>
    </lineage>
</organism>
<keyword evidence="8" id="KW-1185">Reference proteome</keyword>
<dbReference type="AlphaFoldDB" id="A0A9X2VXI7"/>
<dbReference type="InterPro" id="IPR001214">
    <property type="entry name" value="SET_dom"/>
</dbReference>
<dbReference type="InterPro" id="IPR050832">
    <property type="entry name" value="Bact_Acetyltransf"/>
</dbReference>
<dbReference type="Gene3D" id="2.170.270.10">
    <property type="entry name" value="SET domain"/>
    <property type="match status" value="1"/>
</dbReference>
<evidence type="ECO:0000256" key="3">
    <source>
        <dbReference type="ARBA" id="ARBA00023315"/>
    </source>
</evidence>